<dbReference type="RefSeq" id="WP_058525112.1">
    <property type="nucleotide sequence ID" value="NZ_CAAAHV010000014.1"/>
</dbReference>
<keyword evidence="2" id="KW-0812">Transmembrane</keyword>
<dbReference type="EMBL" id="UGNW01000001">
    <property type="protein sequence ID" value="STX32954.1"/>
    <property type="molecule type" value="Genomic_DNA"/>
</dbReference>
<keyword evidence="6" id="KW-1185">Reference proteome</keyword>
<name>A0A378ILF7_9GAMM</name>
<gene>
    <name evidence="5" type="primary">mexA</name>
    <name evidence="4" type="ORF">Lbir_3131</name>
    <name evidence="5" type="ORF">NCTC12437_02763</name>
</gene>
<evidence type="ECO:0000256" key="1">
    <source>
        <dbReference type="ARBA" id="ARBA00009477"/>
    </source>
</evidence>
<evidence type="ECO:0000256" key="2">
    <source>
        <dbReference type="SAM" id="Phobius"/>
    </source>
</evidence>
<keyword evidence="2" id="KW-0472">Membrane</keyword>
<feature type="transmembrane region" description="Helical" evidence="2">
    <location>
        <begin position="12"/>
        <end position="31"/>
    </location>
</feature>
<protein>
    <submittedName>
        <fullName evidence="5">Efflux protein</fullName>
    </submittedName>
</protein>
<keyword evidence="2" id="KW-1133">Transmembrane helix</keyword>
<evidence type="ECO:0000313" key="6">
    <source>
        <dbReference type="Proteomes" id="UP000054735"/>
    </source>
</evidence>
<proteinExistence type="inferred from homology"/>
<dbReference type="Proteomes" id="UP000054735">
    <property type="component" value="Unassembled WGS sequence"/>
</dbReference>
<dbReference type="Gene3D" id="2.40.50.100">
    <property type="match status" value="1"/>
</dbReference>
<dbReference type="GO" id="GO:0015562">
    <property type="term" value="F:efflux transmembrane transporter activity"/>
    <property type="evidence" value="ECO:0007669"/>
    <property type="project" value="TreeGrafter"/>
</dbReference>
<evidence type="ECO:0000313" key="7">
    <source>
        <dbReference type="Proteomes" id="UP000255066"/>
    </source>
</evidence>
<dbReference type="PANTHER" id="PTHR30469:SF33">
    <property type="entry name" value="SLR1207 PROTEIN"/>
    <property type="match status" value="1"/>
</dbReference>
<dbReference type="Gene3D" id="1.10.287.470">
    <property type="entry name" value="Helix hairpin bin"/>
    <property type="match status" value="1"/>
</dbReference>
<evidence type="ECO:0000313" key="4">
    <source>
        <dbReference type="EMBL" id="KTC66829.1"/>
    </source>
</evidence>
<dbReference type="AlphaFoldDB" id="A0A378ILF7"/>
<dbReference type="Gene3D" id="2.40.420.20">
    <property type="match status" value="1"/>
</dbReference>
<dbReference type="InterPro" id="IPR006143">
    <property type="entry name" value="RND_pump_MFP"/>
</dbReference>
<dbReference type="PANTHER" id="PTHR30469">
    <property type="entry name" value="MULTIDRUG RESISTANCE PROTEIN MDTA"/>
    <property type="match status" value="1"/>
</dbReference>
<reference evidence="4 6" key="1">
    <citation type="submission" date="2015-11" db="EMBL/GenBank/DDBJ databases">
        <title>Genomic analysis of 38 Legionella species identifies large and diverse effector repertoires.</title>
        <authorList>
            <person name="Burstein D."/>
            <person name="Amaro F."/>
            <person name="Zusman T."/>
            <person name="Lifshitz Z."/>
            <person name="Cohen O."/>
            <person name="Gilbert J.A."/>
            <person name="Pupko T."/>
            <person name="Shuman H.A."/>
            <person name="Segal G."/>
        </authorList>
    </citation>
    <scope>NUCLEOTIDE SEQUENCE [LARGE SCALE GENOMIC DNA]</scope>
    <source>
        <strain evidence="4 6">CDC#1407-AL-14</strain>
    </source>
</reference>
<dbReference type="EMBL" id="LNXT01000052">
    <property type="protein sequence ID" value="KTC66829.1"/>
    <property type="molecule type" value="Genomic_DNA"/>
</dbReference>
<reference evidence="5 7" key="2">
    <citation type="submission" date="2018-06" db="EMBL/GenBank/DDBJ databases">
        <authorList>
            <consortium name="Pathogen Informatics"/>
            <person name="Doyle S."/>
        </authorList>
    </citation>
    <scope>NUCLEOTIDE SEQUENCE [LARGE SCALE GENOMIC DNA]</scope>
    <source>
        <strain evidence="5 7">NCTC12437</strain>
    </source>
</reference>
<sequence length="351" mass="38914">MANFSFKQVQFAKKSLIFSAIILLLVAYWFFRSPSIKGQDKSDKVVETITLTKGNIQETIHLLGTIRPKHVAVLTAKGSGILDILANTGQFITKNELIAKIDNPDNEKSLQLSEAAEQIAHDQYQRLADLVKKGYVSPKEADQQKQTWVATQKELAQAKLDLDTLRFYAPFNGIIGVYKKREGMQVSQGDAIVTVYDPDSLAVDIDLPCTALPSIKAGQTVKLLNHNYKLSHVQPMLDEDTHMCPADIDIVCKHCLIGSTVELDLVVREHKKVIVVPSSAVFLRNGAPFVYVMSKGKIELVAIKTGLQDKSSLEITEGLQEGQKLIIKGQERLYPGMSVSEYIPDNPTKHS</sequence>
<dbReference type="STRING" id="28083.Lbir_3131"/>
<comment type="similarity">
    <text evidence="1">Belongs to the membrane fusion protein (MFP) (TC 8.A.1) family.</text>
</comment>
<dbReference type="Proteomes" id="UP000255066">
    <property type="component" value="Unassembled WGS sequence"/>
</dbReference>
<evidence type="ECO:0000259" key="3">
    <source>
        <dbReference type="Pfam" id="PF25989"/>
    </source>
</evidence>
<dbReference type="Gene3D" id="2.40.30.170">
    <property type="match status" value="1"/>
</dbReference>
<accession>A0A378ILF7</accession>
<dbReference type="GO" id="GO:1990281">
    <property type="term" value="C:efflux pump complex"/>
    <property type="evidence" value="ECO:0007669"/>
    <property type="project" value="TreeGrafter"/>
</dbReference>
<dbReference type="SUPFAM" id="SSF111369">
    <property type="entry name" value="HlyD-like secretion proteins"/>
    <property type="match status" value="1"/>
</dbReference>
<organism evidence="5 7">
    <name type="scientific">Legionella birminghamensis</name>
    <dbReference type="NCBI Taxonomy" id="28083"/>
    <lineage>
        <taxon>Bacteria</taxon>
        <taxon>Pseudomonadati</taxon>
        <taxon>Pseudomonadota</taxon>
        <taxon>Gammaproteobacteria</taxon>
        <taxon>Legionellales</taxon>
        <taxon>Legionellaceae</taxon>
        <taxon>Legionella</taxon>
    </lineage>
</organism>
<dbReference type="Pfam" id="PF25989">
    <property type="entry name" value="YknX_C"/>
    <property type="match status" value="1"/>
</dbReference>
<feature type="domain" description="YknX-like C-terminal permuted SH3-like" evidence="3">
    <location>
        <begin position="273"/>
        <end position="340"/>
    </location>
</feature>
<dbReference type="NCBIfam" id="TIGR01730">
    <property type="entry name" value="RND_mfp"/>
    <property type="match status" value="1"/>
</dbReference>
<evidence type="ECO:0000313" key="5">
    <source>
        <dbReference type="EMBL" id="STX32954.1"/>
    </source>
</evidence>
<dbReference type="InterPro" id="IPR058637">
    <property type="entry name" value="YknX-like_C"/>
</dbReference>